<dbReference type="InterPro" id="IPR044993">
    <property type="entry name" value="BXL"/>
</dbReference>
<dbReference type="Gene3D" id="3.40.50.1700">
    <property type="entry name" value="Glycoside hydrolase family 3 C-terminal domain"/>
    <property type="match status" value="1"/>
</dbReference>
<dbReference type="SUPFAM" id="SSF52279">
    <property type="entry name" value="Beta-D-glucan exohydrolase, C-terminal domain"/>
    <property type="match status" value="1"/>
</dbReference>
<dbReference type="InterPro" id="IPR002772">
    <property type="entry name" value="Glyco_hydro_3_C"/>
</dbReference>
<dbReference type="InterPro" id="IPR017853">
    <property type="entry name" value="GH"/>
</dbReference>
<feature type="domain" description="Fibronectin type III-like" evidence="6">
    <location>
        <begin position="731"/>
        <end position="801"/>
    </location>
</feature>
<gene>
    <name evidence="7" type="ORF">COCNU_01G000460</name>
</gene>
<dbReference type="EMBL" id="CM017872">
    <property type="protein sequence ID" value="KAG1326112.1"/>
    <property type="molecule type" value="Genomic_DNA"/>
</dbReference>
<dbReference type="InterPro" id="IPR026891">
    <property type="entry name" value="Fn3-like"/>
</dbReference>
<evidence type="ECO:0000256" key="1">
    <source>
        <dbReference type="ARBA" id="ARBA00022729"/>
    </source>
</evidence>
<dbReference type="Gene3D" id="3.20.20.300">
    <property type="entry name" value="Glycoside hydrolase, family 3, N-terminal domain"/>
    <property type="match status" value="1"/>
</dbReference>
<dbReference type="OrthoDB" id="47059at2759"/>
<evidence type="ECO:0000313" key="8">
    <source>
        <dbReference type="Proteomes" id="UP000797356"/>
    </source>
</evidence>
<evidence type="ECO:0000256" key="2">
    <source>
        <dbReference type="ARBA" id="ARBA00022801"/>
    </source>
</evidence>
<reference evidence="7" key="2">
    <citation type="submission" date="2019-07" db="EMBL/GenBank/DDBJ databases">
        <authorList>
            <person name="Yang Y."/>
            <person name="Bocs S."/>
            <person name="Baudouin L."/>
        </authorList>
    </citation>
    <scope>NUCLEOTIDE SEQUENCE</scope>
    <source>
        <tissue evidence="7">Spear leaf of Hainan Tall coconut</tissue>
    </source>
</reference>
<keyword evidence="3" id="KW-0326">Glycosidase</keyword>
<dbReference type="GO" id="GO:0046556">
    <property type="term" value="F:alpha-L-arabinofuranosidase activity"/>
    <property type="evidence" value="ECO:0007669"/>
    <property type="project" value="TreeGrafter"/>
</dbReference>
<keyword evidence="2" id="KW-0378">Hydrolase</keyword>
<organism evidence="7 8">
    <name type="scientific">Cocos nucifera</name>
    <name type="common">Coconut palm</name>
    <dbReference type="NCBI Taxonomy" id="13894"/>
    <lineage>
        <taxon>Eukaryota</taxon>
        <taxon>Viridiplantae</taxon>
        <taxon>Streptophyta</taxon>
        <taxon>Embryophyta</taxon>
        <taxon>Tracheophyta</taxon>
        <taxon>Spermatophyta</taxon>
        <taxon>Magnoliopsida</taxon>
        <taxon>Liliopsida</taxon>
        <taxon>Arecaceae</taxon>
        <taxon>Arecoideae</taxon>
        <taxon>Cocoseae</taxon>
        <taxon>Attaleinae</taxon>
        <taxon>Cocos</taxon>
    </lineage>
</organism>
<protein>
    <submittedName>
        <fullName evidence="7">Beta-xylosidase/alpha-L-arabinofuranosidase 2-like</fullName>
    </submittedName>
</protein>
<dbReference type="InterPro" id="IPR013783">
    <property type="entry name" value="Ig-like_fold"/>
</dbReference>
<dbReference type="InterPro" id="IPR036962">
    <property type="entry name" value="Glyco_hydro_3_N_sf"/>
</dbReference>
<dbReference type="InterPro" id="IPR001764">
    <property type="entry name" value="Glyco_hydro_3_N"/>
</dbReference>
<keyword evidence="1 5" id="KW-0732">Signal</keyword>
<evidence type="ECO:0000256" key="4">
    <source>
        <dbReference type="SAM" id="MobiDB-lite"/>
    </source>
</evidence>
<feature type="region of interest" description="Disordered" evidence="4">
    <location>
        <begin position="32"/>
        <end position="54"/>
    </location>
</feature>
<sequence length="814" mass="89541">MAPFHLFFLLSCAAALIFPSFSRSLEPSFTSKPSRSLAAAPPSPKPGPIQTNGKNFSKVCDPARFKELNLVIDDFAYCDKSLPYEVRVKDLVGRMTLTEKVAQLGDKADGVQRIGLPKYYWWSEALHGIATTGFGTHFGDIVPGATSFPTPILTAASFNESLWKTVAQAISTEGRAMYNLGHSGLTFWSPNINVVRDPRWGRALETPGEDPFMIGVYAINFVRGLQDVEQTAAQQDLTSRPLKVSGCCKHFAAYDLEKWFFEDRHKFDARVTEQDMVETFMRPFEVCVKEGDVSSVMCSFNKINGIPACADTNLMTRTFRDEYKLNGYIVSDCDSLDVIYHVMNWLGDTQEDAIGLDLNCGWGQYNIYQHWGESAVAQGKVRETDIDRALTNLYMVLMRTGFFDNIPAYENLGLADICNKENIELATEAARQGIVLLKNNNTLPLDPKKIKLAALVGPHANATAPMIGNYNGIPCRYTSPLDAIGKDVKVDYQQGCDVLCMNETAFAPAIASAKNADVTIILAGLSLDVEAEERDRMDLLLPGDQTDFINQVAAASKGPVVLVILSGGAVDITFAEINPKIGAIIWAGYPGEEGGQAIADVIFGRYNPAGKLPLTWYKNDYVDALPMTSMQLRPVDEFGYPGRTYKFFNGTVLYPFGYGLSYTVFNYSAINTTTSSLTLEVNTAEFCKPLSYMTKFTAPPCPSLNIADYKCSEEINFEVEVTNTGNMDGYHTALVYSKPPPEVANGPMKQLVAFQRVFVPAKQSAKLNFTVNACKALALVEKTAYIVFPAGKHTIVVGDGPELVSFPVEVKLQI</sequence>
<dbReference type="Pfam" id="PF01915">
    <property type="entry name" value="Glyco_hydro_3_C"/>
    <property type="match status" value="1"/>
</dbReference>
<keyword evidence="8" id="KW-1185">Reference proteome</keyword>
<dbReference type="Pfam" id="PF00933">
    <property type="entry name" value="Glyco_hydro_3"/>
    <property type="match status" value="1"/>
</dbReference>
<evidence type="ECO:0000256" key="3">
    <source>
        <dbReference type="ARBA" id="ARBA00023295"/>
    </source>
</evidence>
<dbReference type="PANTHER" id="PTHR42721">
    <property type="entry name" value="SUGAR HYDROLASE-RELATED"/>
    <property type="match status" value="1"/>
</dbReference>
<reference evidence="7" key="1">
    <citation type="journal article" date="2017" name="Gigascience">
        <title>The genome draft of coconut (Cocos nucifera).</title>
        <authorList>
            <person name="Xiao Y."/>
            <person name="Xu P."/>
            <person name="Fan H."/>
            <person name="Baudouin L."/>
            <person name="Xia W."/>
            <person name="Bocs S."/>
            <person name="Xu J."/>
            <person name="Li Q."/>
            <person name="Guo A."/>
            <person name="Zhou L."/>
            <person name="Li J."/>
            <person name="Wu Y."/>
            <person name="Ma Z."/>
            <person name="Armero A."/>
            <person name="Issali A.E."/>
            <person name="Liu N."/>
            <person name="Peng M."/>
            <person name="Yang Y."/>
        </authorList>
    </citation>
    <scope>NUCLEOTIDE SEQUENCE</scope>
    <source>
        <tissue evidence="7">Spear leaf of Hainan Tall coconut</tissue>
    </source>
</reference>
<dbReference type="Proteomes" id="UP000797356">
    <property type="component" value="Chromosome 1"/>
</dbReference>
<evidence type="ECO:0000259" key="6">
    <source>
        <dbReference type="SMART" id="SM01217"/>
    </source>
</evidence>
<dbReference type="InterPro" id="IPR036881">
    <property type="entry name" value="Glyco_hydro_3_C_sf"/>
</dbReference>
<evidence type="ECO:0000256" key="5">
    <source>
        <dbReference type="SAM" id="SignalP"/>
    </source>
</evidence>
<name>A0A8K0MTI1_COCNU</name>
<feature type="signal peptide" evidence="5">
    <location>
        <begin position="1"/>
        <end position="24"/>
    </location>
</feature>
<feature type="chain" id="PRO_5035473229" evidence="5">
    <location>
        <begin position="25"/>
        <end position="814"/>
    </location>
</feature>
<dbReference type="FunFam" id="3.20.20.300:FF:000010">
    <property type="entry name" value="Putative beta-D-xylosidase 5"/>
    <property type="match status" value="1"/>
</dbReference>
<dbReference type="GO" id="GO:0031222">
    <property type="term" value="P:arabinan catabolic process"/>
    <property type="evidence" value="ECO:0007669"/>
    <property type="project" value="TreeGrafter"/>
</dbReference>
<dbReference type="AlphaFoldDB" id="A0A8K0MTI1"/>
<proteinExistence type="predicted"/>
<dbReference type="Gene3D" id="2.60.40.10">
    <property type="entry name" value="Immunoglobulins"/>
    <property type="match status" value="1"/>
</dbReference>
<dbReference type="GO" id="GO:0009044">
    <property type="term" value="F:xylan 1,4-beta-xylosidase activity"/>
    <property type="evidence" value="ECO:0007669"/>
    <property type="project" value="InterPro"/>
</dbReference>
<dbReference type="SUPFAM" id="SSF51445">
    <property type="entry name" value="(Trans)glycosidases"/>
    <property type="match status" value="1"/>
</dbReference>
<dbReference type="SMART" id="SM01217">
    <property type="entry name" value="Fn3_like"/>
    <property type="match status" value="1"/>
</dbReference>
<dbReference type="PANTHER" id="PTHR42721:SF11">
    <property type="entry name" value="BETA-D-XYLOSIDASE 5-RELATED"/>
    <property type="match status" value="1"/>
</dbReference>
<accession>A0A8K0MTI1</accession>
<evidence type="ECO:0000313" key="7">
    <source>
        <dbReference type="EMBL" id="KAG1326112.1"/>
    </source>
</evidence>
<dbReference type="GO" id="GO:0045493">
    <property type="term" value="P:xylan catabolic process"/>
    <property type="evidence" value="ECO:0007669"/>
    <property type="project" value="InterPro"/>
</dbReference>
<dbReference type="FunFam" id="3.40.50.1700:FF:000001">
    <property type="entry name" value="probable beta-D-xylosidase 2"/>
    <property type="match status" value="1"/>
</dbReference>
<comment type="caution">
    <text evidence="7">The sequence shown here is derived from an EMBL/GenBank/DDBJ whole genome shotgun (WGS) entry which is preliminary data.</text>
</comment>
<dbReference type="Pfam" id="PF14310">
    <property type="entry name" value="Fn3-like"/>
    <property type="match status" value="1"/>
</dbReference>